<dbReference type="Gene3D" id="3.40.50.2300">
    <property type="match status" value="1"/>
</dbReference>
<dbReference type="RefSeq" id="WP_127041261.1">
    <property type="nucleotide sequence ID" value="NZ_JAABOK010000004.1"/>
</dbReference>
<keyword evidence="2" id="KW-1185">Reference proteome</keyword>
<gene>
    <name evidence="1" type="ORF">ECE50_010930</name>
</gene>
<dbReference type="AlphaFoldDB" id="A0A3S1D0V6"/>
<dbReference type="PROSITE" id="PS50110">
    <property type="entry name" value="RESPONSE_REGULATORY"/>
    <property type="match status" value="1"/>
</dbReference>
<dbReference type="PANTHER" id="PTHR44520">
    <property type="entry name" value="RESPONSE REGULATOR RCP1-RELATED"/>
    <property type="match status" value="1"/>
</dbReference>
<dbReference type="GO" id="GO:0000160">
    <property type="term" value="P:phosphorelay signal transduction system"/>
    <property type="evidence" value="ECO:0007669"/>
    <property type="project" value="InterPro"/>
</dbReference>
<accession>A0A3S1D0V6</accession>
<dbReference type="InterPro" id="IPR001789">
    <property type="entry name" value="Sig_transdc_resp-reg_receiver"/>
</dbReference>
<dbReference type="InterPro" id="IPR011006">
    <property type="entry name" value="CheY-like_superfamily"/>
</dbReference>
<evidence type="ECO:0000313" key="2">
    <source>
        <dbReference type="Proteomes" id="UP000281028"/>
    </source>
</evidence>
<dbReference type="OrthoDB" id="7631574at2"/>
<comment type="caution">
    <text evidence="1">The sequence shown here is derived from an EMBL/GenBank/DDBJ whole genome shotgun (WGS) entry which is preliminary data.</text>
</comment>
<organism evidence="1 2">
    <name type="scientific">Chitinophaga solisilvae</name>
    <dbReference type="NCBI Taxonomy" id="1233460"/>
    <lineage>
        <taxon>Bacteria</taxon>
        <taxon>Pseudomonadati</taxon>
        <taxon>Bacteroidota</taxon>
        <taxon>Chitinophagia</taxon>
        <taxon>Chitinophagales</taxon>
        <taxon>Chitinophagaceae</taxon>
        <taxon>Chitinophaga</taxon>
    </lineage>
</organism>
<name>A0A3S1D0V6_9BACT</name>
<dbReference type="EMBL" id="RIAR02000001">
    <property type="protein sequence ID" value="NSL87347.1"/>
    <property type="molecule type" value="Genomic_DNA"/>
</dbReference>
<protein>
    <submittedName>
        <fullName evidence="1">Response regulator</fullName>
    </submittedName>
</protein>
<sequence length="136" mass="15664">MKPQTVLVIDDDADDRTFFSEAMKTISPEIHTHLCESGTEAIDLLFNKKIISPDFIFLDLNMPAMNGRECLQELRKIIHRGLTKIIVMSTSDLVEDMQDSINLGARLFVTKPDSFEALCNILKDVLEEKWQKYFLR</sequence>
<dbReference type="Pfam" id="PF00072">
    <property type="entry name" value="Response_reg"/>
    <property type="match status" value="1"/>
</dbReference>
<dbReference type="PANTHER" id="PTHR44520:SF2">
    <property type="entry name" value="RESPONSE REGULATOR RCP1"/>
    <property type="match status" value="1"/>
</dbReference>
<evidence type="ECO:0000313" key="1">
    <source>
        <dbReference type="EMBL" id="NSL87347.1"/>
    </source>
</evidence>
<dbReference type="Proteomes" id="UP000281028">
    <property type="component" value="Unassembled WGS sequence"/>
</dbReference>
<proteinExistence type="predicted"/>
<dbReference type="SMART" id="SM00448">
    <property type="entry name" value="REC"/>
    <property type="match status" value="1"/>
</dbReference>
<reference evidence="1" key="1">
    <citation type="submission" date="2020-05" db="EMBL/GenBank/DDBJ databases">
        <title>Chitinophaga laudate sp. nov., isolated from a tropical peat swamp.</title>
        <authorList>
            <person name="Goh C.B.S."/>
            <person name="Lee M.S."/>
            <person name="Parimannan S."/>
            <person name="Pasbakhsh P."/>
            <person name="Yule C.M."/>
            <person name="Rajandas H."/>
            <person name="Loke S."/>
            <person name="Croft L."/>
            <person name="Tan J.B.L."/>
        </authorList>
    </citation>
    <scope>NUCLEOTIDE SEQUENCE</scope>
    <source>
        <strain evidence="1">Mgbs1</strain>
    </source>
</reference>
<dbReference type="InterPro" id="IPR052893">
    <property type="entry name" value="TCS_response_regulator"/>
</dbReference>
<dbReference type="SUPFAM" id="SSF52172">
    <property type="entry name" value="CheY-like"/>
    <property type="match status" value="1"/>
</dbReference>